<organism evidence="1 2">
    <name type="scientific">Clostridium uliginosum</name>
    <dbReference type="NCBI Taxonomy" id="119641"/>
    <lineage>
        <taxon>Bacteria</taxon>
        <taxon>Bacillati</taxon>
        <taxon>Bacillota</taxon>
        <taxon>Clostridia</taxon>
        <taxon>Eubacteriales</taxon>
        <taxon>Clostridiaceae</taxon>
        <taxon>Clostridium</taxon>
    </lineage>
</organism>
<sequence>MNRISSYSLNLIHKISEAKEISYYELKKIFEKYETVVEEKYYNSFNLDMELARLEQSGVVTQEDGLIIFQGA</sequence>
<dbReference type="OrthoDB" id="1924337at2"/>
<dbReference type="EMBL" id="FOMG01000026">
    <property type="protein sequence ID" value="SFD24316.1"/>
    <property type="molecule type" value="Genomic_DNA"/>
</dbReference>
<gene>
    <name evidence="1" type="ORF">SAMN05421842_12649</name>
</gene>
<dbReference type="RefSeq" id="WP_090093329.1">
    <property type="nucleotide sequence ID" value="NZ_FOMG01000026.1"/>
</dbReference>
<evidence type="ECO:0008006" key="3">
    <source>
        <dbReference type="Google" id="ProtNLM"/>
    </source>
</evidence>
<protein>
    <recommendedName>
        <fullName evidence="3">DEAD/DEAH box helicase</fullName>
    </recommendedName>
</protein>
<reference evidence="1 2" key="1">
    <citation type="submission" date="2016-10" db="EMBL/GenBank/DDBJ databases">
        <authorList>
            <person name="de Groot N.N."/>
        </authorList>
    </citation>
    <scope>NUCLEOTIDE SEQUENCE [LARGE SCALE GENOMIC DNA]</scope>
    <source>
        <strain evidence="1 2">DSM 12992</strain>
    </source>
</reference>
<keyword evidence="2" id="KW-1185">Reference proteome</keyword>
<evidence type="ECO:0000313" key="1">
    <source>
        <dbReference type="EMBL" id="SFD24316.1"/>
    </source>
</evidence>
<name>A0A1I1QQB7_9CLOT</name>
<evidence type="ECO:0000313" key="2">
    <source>
        <dbReference type="Proteomes" id="UP000199263"/>
    </source>
</evidence>
<accession>A0A1I1QQB7</accession>
<dbReference type="Proteomes" id="UP000199263">
    <property type="component" value="Unassembled WGS sequence"/>
</dbReference>
<proteinExistence type="predicted"/>
<dbReference type="AlphaFoldDB" id="A0A1I1QQB7"/>